<dbReference type="Gene3D" id="3.40.50.150">
    <property type="entry name" value="Vaccinia Virus protein VP39"/>
    <property type="match status" value="1"/>
</dbReference>
<keyword evidence="3 4" id="KW-0620">Polyamine biosynthesis</keyword>
<evidence type="ECO:0000256" key="1">
    <source>
        <dbReference type="ARBA" id="ARBA00007867"/>
    </source>
</evidence>
<dbReference type="EMBL" id="BSPX01000014">
    <property type="protein sequence ID" value="GLT21851.1"/>
    <property type="molecule type" value="Genomic_DNA"/>
</dbReference>
<sequence>MGARHAHASSAVPASSPSILVLPSPFLSDTDTIRLIEPADCDSQWLLRQVRSGEYDKPFVIDDGTTRSLHFSLSLIQSTMNLKDPYALALDYTQAMMGFLLFCQRPRQILMLGLGGGSLAKFCYRHVGSAKITVVEIDPNVIAFRDEFELPPDDARLAVIEGDGADWVVKSRGWEDRPDIIMMDAFDRHGLSGSVSSIGFYQDVHEALSGRGIMVANLAGDKDSREDHLAMIAQVFDDRLLSIRLPDGNDIIFAFRQPGFTPRWREIGNLAKALRARTGLDYPRFAQRLERSRRTRYG</sequence>
<proteinExistence type="inferred from homology"/>
<evidence type="ECO:0000256" key="4">
    <source>
        <dbReference type="PROSITE-ProRule" id="PRU00354"/>
    </source>
</evidence>
<dbReference type="PANTHER" id="PTHR43317:SF1">
    <property type="entry name" value="THERMOSPERMINE SYNTHASE ACAULIS5"/>
    <property type="match status" value="1"/>
</dbReference>
<comment type="similarity">
    <text evidence="1">Belongs to the spermidine/spermine synthase family.</text>
</comment>
<dbReference type="SUPFAM" id="SSF53335">
    <property type="entry name" value="S-adenosyl-L-methionine-dependent methyltransferases"/>
    <property type="match status" value="1"/>
</dbReference>
<evidence type="ECO:0000313" key="7">
    <source>
        <dbReference type="Proteomes" id="UP001157167"/>
    </source>
</evidence>
<dbReference type="Pfam" id="PF01564">
    <property type="entry name" value="Spermine_synth"/>
    <property type="match status" value="1"/>
</dbReference>
<feature type="domain" description="PABS" evidence="5">
    <location>
        <begin position="24"/>
        <end position="275"/>
    </location>
</feature>
<evidence type="ECO:0000313" key="6">
    <source>
        <dbReference type="EMBL" id="GLT21851.1"/>
    </source>
</evidence>
<organism evidence="6 7">
    <name type="scientific">Zoogloea oryzae</name>
    <dbReference type="NCBI Taxonomy" id="310767"/>
    <lineage>
        <taxon>Bacteria</taxon>
        <taxon>Pseudomonadati</taxon>
        <taxon>Pseudomonadota</taxon>
        <taxon>Betaproteobacteria</taxon>
        <taxon>Rhodocyclales</taxon>
        <taxon>Zoogloeaceae</taxon>
        <taxon>Zoogloea</taxon>
    </lineage>
</organism>
<gene>
    <name evidence="6" type="ORF">GCM10007933_13050</name>
</gene>
<name>A0ABQ6FAB9_9RHOO</name>
<dbReference type="PROSITE" id="PS51006">
    <property type="entry name" value="PABS_2"/>
    <property type="match status" value="1"/>
</dbReference>
<dbReference type="Proteomes" id="UP001157167">
    <property type="component" value="Unassembled WGS sequence"/>
</dbReference>
<dbReference type="RefSeq" id="WP_284187237.1">
    <property type="nucleotide sequence ID" value="NZ_BSPX01000014.1"/>
</dbReference>
<accession>A0ABQ6FAB9</accession>
<reference evidence="7" key="1">
    <citation type="journal article" date="2019" name="Int. J. Syst. Evol. Microbiol.">
        <title>The Global Catalogue of Microorganisms (GCM) 10K type strain sequencing project: providing services to taxonomists for standard genome sequencing and annotation.</title>
        <authorList>
            <consortium name="The Broad Institute Genomics Platform"/>
            <consortium name="The Broad Institute Genome Sequencing Center for Infectious Disease"/>
            <person name="Wu L."/>
            <person name="Ma J."/>
        </authorList>
    </citation>
    <scope>NUCLEOTIDE SEQUENCE [LARGE SCALE GENOMIC DNA]</scope>
    <source>
        <strain evidence="7">NBRC 102407</strain>
    </source>
</reference>
<evidence type="ECO:0000259" key="5">
    <source>
        <dbReference type="PROSITE" id="PS51006"/>
    </source>
</evidence>
<feature type="active site" description="Proton acceptor" evidence="4">
    <location>
        <position position="184"/>
    </location>
</feature>
<dbReference type="PANTHER" id="PTHR43317">
    <property type="entry name" value="THERMOSPERMINE SYNTHASE ACAULIS5"/>
    <property type="match status" value="1"/>
</dbReference>
<keyword evidence="2 4" id="KW-0808">Transferase</keyword>
<protein>
    <submittedName>
        <fullName evidence="6">Spermidine synthase</fullName>
    </submittedName>
</protein>
<keyword evidence="7" id="KW-1185">Reference proteome</keyword>
<dbReference type="InterPro" id="IPR030374">
    <property type="entry name" value="PABS"/>
</dbReference>
<evidence type="ECO:0000256" key="2">
    <source>
        <dbReference type="ARBA" id="ARBA00022679"/>
    </source>
</evidence>
<evidence type="ECO:0000256" key="3">
    <source>
        <dbReference type="ARBA" id="ARBA00023115"/>
    </source>
</evidence>
<dbReference type="InterPro" id="IPR029063">
    <property type="entry name" value="SAM-dependent_MTases_sf"/>
</dbReference>
<comment type="caution">
    <text evidence="6">The sequence shown here is derived from an EMBL/GenBank/DDBJ whole genome shotgun (WGS) entry which is preliminary data.</text>
</comment>